<protein>
    <submittedName>
        <fullName evidence="1">Uncharacterized protein</fullName>
    </submittedName>
</protein>
<evidence type="ECO:0000313" key="1">
    <source>
        <dbReference type="EMBL" id="OBX05922.1"/>
    </source>
</evidence>
<proteinExistence type="predicted"/>
<evidence type="ECO:0000313" key="2">
    <source>
        <dbReference type="Proteomes" id="UP000092626"/>
    </source>
</evidence>
<organism evidence="1 2">
    <name type="scientific">Gallibacterium genomosp. 3</name>
    <dbReference type="NCBI Taxonomy" id="505345"/>
    <lineage>
        <taxon>Bacteria</taxon>
        <taxon>Pseudomonadati</taxon>
        <taxon>Pseudomonadota</taxon>
        <taxon>Gammaproteobacteria</taxon>
        <taxon>Pasteurellales</taxon>
        <taxon>Pasteurellaceae</taxon>
        <taxon>Gallibacterium</taxon>
    </lineage>
</organism>
<dbReference type="Proteomes" id="UP000092626">
    <property type="component" value="Unassembled WGS sequence"/>
</dbReference>
<comment type="caution">
    <text evidence="1">The sequence shown here is derived from an EMBL/GenBank/DDBJ whole genome shotgun (WGS) entry which is preliminary data.</text>
</comment>
<dbReference type="STRING" id="505345.QV06_00525"/>
<gene>
    <name evidence="1" type="ORF">QV06_00525</name>
</gene>
<dbReference type="AlphaFoldDB" id="A0A1A7PW25"/>
<name>A0A1A7PW25_9PAST</name>
<dbReference type="EMBL" id="JTJR01000002">
    <property type="protein sequence ID" value="OBX05922.1"/>
    <property type="molecule type" value="Genomic_DNA"/>
</dbReference>
<sequence length="96" mass="11070">MKSKYLVNLATFELPPVDTEITAFIDKQEVYWGNNFYKIGIMHNGVIYREILCEEGLNELTSFHNFIGDYGYTDLVGDRGHIKSYSSLFVHNSALR</sequence>
<dbReference type="RefSeq" id="WP_065236467.1">
    <property type="nucleotide sequence ID" value="NZ_JTJR01000002.1"/>
</dbReference>
<accession>A0A1A7PW25</accession>
<reference evidence="1 2" key="1">
    <citation type="submission" date="2014-11" db="EMBL/GenBank/DDBJ databases">
        <title>Pan-genome of Gallibacterium spp.</title>
        <authorList>
            <person name="Kudirkiene E."/>
            <person name="Bojesen A.M."/>
        </authorList>
    </citation>
    <scope>NUCLEOTIDE SEQUENCE [LARGE SCALE GENOMIC DNA]</scope>
    <source>
        <strain evidence="1 2">59/S3/89</strain>
    </source>
</reference>